<dbReference type="Pfam" id="PF12833">
    <property type="entry name" value="HTH_18"/>
    <property type="match status" value="1"/>
</dbReference>
<evidence type="ECO:0000256" key="3">
    <source>
        <dbReference type="ARBA" id="ARBA00023163"/>
    </source>
</evidence>
<protein>
    <submittedName>
        <fullName evidence="5">AraC family transcriptional regulator</fullName>
    </submittedName>
</protein>
<dbReference type="Pfam" id="PF07883">
    <property type="entry name" value="Cupin_2"/>
    <property type="match status" value="1"/>
</dbReference>
<dbReference type="InterPro" id="IPR014710">
    <property type="entry name" value="RmlC-like_jellyroll"/>
</dbReference>
<evidence type="ECO:0000259" key="4">
    <source>
        <dbReference type="PROSITE" id="PS01124"/>
    </source>
</evidence>
<evidence type="ECO:0000313" key="5">
    <source>
        <dbReference type="EMBL" id="RGE63347.1"/>
    </source>
</evidence>
<dbReference type="SUPFAM" id="SSF51182">
    <property type="entry name" value="RmlC-like cupins"/>
    <property type="match status" value="1"/>
</dbReference>
<dbReference type="RefSeq" id="WP_025488695.1">
    <property type="nucleotide sequence ID" value="NZ_CALBAU010000073.1"/>
</dbReference>
<dbReference type="InterPro" id="IPR018060">
    <property type="entry name" value="HTH_AraC"/>
</dbReference>
<keyword evidence="1" id="KW-0805">Transcription regulation</keyword>
<proteinExistence type="predicted"/>
<dbReference type="OrthoDB" id="2329780at2"/>
<comment type="caution">
    <text evidence="5">The sequence shown here is derived from an EMBL/GenBank/DDBJ whole genome shotgun (WGS) entry which is preliminary data.</text>
</comment>
<dbReference type="PROSITE" id="PS01124">
    <property type="entry name" value="HTH_ARAC_FAMILY_2"/>
    <property type="match status" value="1"/>
</dbReference>
<dbReference type="InterPro" id="IPR011051">
    <property type="entry name" value="RmlC_Cupin_sf"/>
</dbReference>
<dbReference type="GO" id="GO:0043565">
    <property type="term" value="F:sequence-specific DNA binding"/>
    <property type="evidence" value="ECO:0007669"/>
    <property type="project" value="InterPro"/>
</dbReference>
<dbReference type="Gene3D" id="2.60.120.10">
    <property type="entry name" value="Jelly Rolls"/>
    <property type="match status" value="1"/>
</dbReference>
<evidence type="ECO:0000256" key="1">
    <source>
        <dbReference type="ARBA" id="ARBA00023015"/>
    </source>
</evidence>
<dbReference type="PANTHER" id="PTHR43280">
    <property type="entry name" value="ARAC-FAMILY TRANSCRIPTIONAL REGULATOR"/>
    <property type="match status" value="1"/>
</dbReference>
<sequence length="359" mass="41945">MESDLTQLKGRNLEALLKDVPSNLVIRNPDSNILQLYELNTPFMIILETCHEQKDFISMYQITHECCYSSHFPFTGNRSLLKRPLHQHSCFEIMYVLSGSVTNHVENQTFTYGPGQCCVMNKNIKHCEDFAGDFQVVFFMFQDVFLEQLMTEYGEEALTADSLSEVNPIYQLYLDSRNKNRQFDKVYLDYLPVIPVENVLDRLNPLFNFLVTELQKTDPGSFFFLKGTFARFLQLLHTPSLYCMARVQSDSSSQEYIFSKVTHIMEASHGRSTREYLEKQLHYNGEYLNRIVKKYTGKTILEFGQGIYLQEAKRLLLDTDMSISEIIAELGFSNRSHFYRVFQKAFGETPLDYRRRHEA</sequence>
<keyword evidence="2" id="KW-0238">DNA-binding</keyword>
<name>A0A3E3I8J3_9FIRM</name>
<dbReference type="InterPro" id="IPR009057">
    <property type="entry name" value="Homeodomain-like_sf"/>
</dbReference>
<organism evidence="5 6">
    <name type="scientific">Eisenbergiella massiliensis</name>
    <dbReference type="NCBI Taxonomy" id="1720294"/>
    <lineage>
        <taxon>Bacteria</taxon>
        <taxon>Bacillati</taxon>
        <taxon>Bacillota</taxon>
        <taxon>Clostridia</taxon>
        <taxon>Lachnospirales</taxon>
        <taxon>Lachnospiraceae</taxon>
        <taxon>Eisenbergiella</taxon>
    </lineage>
</organism>
<keyword evidence="3" id="KW-0804">Transcription</keyword>
<dbReference type="EMBL" id="QVLU01000046">
    <property type="protein sequence ID" value="RGE63347.1"/>
    <property type="molecule type" value="Genomic_DNA"/>
</dbReference>
<evidence type="ECO:0000313" key="6">
    <source>
        <dbReference type="Proteomes" id="UP000261166"/>
    </source>
</evidence>
<dbReference type="Proteomes" id="UP000261166">
    <property type="component" value="Unassembled WGS sequence"/>
</dbReference>
<evidence type="ECO:0000256" key="2">
    <source>
        <dbReference type="ARBA" id="ARBA00023125"/>
    </source>
</evidence>
<dbReference type="SUPFAM" id="SSF46689">
    <property type="entry name" value="Homeodomain-like"/>
    <property type="match status" value="1"/>
</dbReference>
<feature type="domain" description="HTH araC/xylS-type" evidence="4">
    <location>
        <begin position="259"/>
        <end position="356"/>
    </location>
</feature>
<dbReference type="Gene3D" id="1.10.10.60">
    <property type="entry name" value="Homeodomain-like"/>
    <property type="match status" value="1"/>
</dbReference>
<dbReference type="SMART" id="SM00342">
    <property type="entry name" value="HTH_ARAC"/>
    <property type="match status" value="1"/>
</dbReference>
<accession>A0A3E3I8J3</accession>
<dbReference type="PANTHER" id="PTHR43280:SF34">
    <property type="entry name" value="ARAC-FAMILY TRANSCRIPTIONAL REGULATOR"/>
    <property type="match status" value="1"/>
</dbReference>
<dbReference type="InterPro" id="IPR020449">
    <property type="entry name" value="Tscrpt_reg_AraC-type_HTH"/>
</dbReference>
<dbReference type="GO" id="GO:0003700">
    <property type="term" value="F:DNA-binding transcription factor activity"/>
    <property type="evidence" value="ECO:0007669"/>
    <property type="project" value="InterPro"/>
</dbReference>
<dbReference type="InterPro" id="IPR013096">
    <property type="entry name" value="Cupin_2"/>
</dbReference>
<dbReference type="PRINTS" id="PR00032">
    <property type="entry name" value="HTHARAC"/>
</dbReference>
<dbReference type="AlphaFoldDB" id="A0A3E3I8J3"/>
<gene>
    <name evidence="5" type="ORF">DWY69_28445</name>
</gene>
<reference evidence="5 6" key="1">
    <citation type="submission" date="2018-08" db="EMBL/GenBank/DDBJ databases">
        <title>A genome reference for cultivated species of the human gut microbiota.</title>
        <authorList>
            <person name="Zou Y."/>
            <person name="Xue W."/>
            <person name="Luo G."/>
        </authorList>
    </citation>
    <scope>NUCLEOTIDE SEQUENCE [LARGE SCALE GENOMIC DNA]</scope>
    <source>
        <strain evidence="5 6">AF26-4BH</strain>
    </source>
</reference>